<gene>
    <name evidence="3" type="ORF">PCOR1329_LOCUS19359</name>
</gene>
<reference evidence="3" key="1">
    <citation type="submission" date="2023-10" db="EMBL/GenBank/DDBJ databases">
        <authorList>
            <person name="Chen Y."/>
            <person name="Shah S."/>
            <person name="Dougan E. K."/>
            <person name="Thang M."/>
            <person name="Chan C."/>
        </authorList>
    </citation>
    <scope>NUCLEOTIDE SEQUENCE [LARGE SCALE GENOMIC DNA]</scope>
</reference>
<keyword evidence="2" id="KW-0812">Transmembrane</keyword>
<evidence type="ECO:0000256" key="1">
    <source>
        <dbReference type="SAM" id="MobiDB-lite"/>
    </source>
</evidence>
<evidence type="ECO:0000313" key="4">
    <source>
        <dbReference type="Proteomes" id="UP001189429"/>
    </source>
</evidence>
<keyword evidence="2" id="KW-1133">Transmembrane helix</keyword>
<feature type="transmembrane region" description="Helical" evidence="2">
    <location>
        <begin position="63"/>
        <end position="86"/>
    </location>
</feature>
<accession>A0ABN9RCL4</accession>
<keyword evidence="2" id="KW-0472">Membrane</keyword>
<evidence type="ECO:0000256" key="2">
    <source>
        <dbReference type="SAM" id="Phobius"/>
    </source>
</evidence>
<feature type="region of interest" description="Disordered" evidence="1">
    <location>
        <begin position="91"/>
        <end position="114"/>
    </location>
</feature>
<sequence>MLMALGYGGLLGIVPAAIKLVFGSEHLGGRRIYGLLYFWVYIAVLLWGRLAQVPSGCAGVACYRTYCAGGAVCTFLTGVACCWMLWEDERSRRGHASRRAAPAETPRFPSRGST</sequence>
<evidence type="ECO:0000313" key="3">
    <source>
        <dbReference type="EMBL" id="CAK0816366.1"/>
    </source>
</evidence>
<keyword evidence="4" id="KW-1185">Reference proteome</keyword>
<feature type="transmembrane region" description="Helical" evidence="2">
    <location>
        <begin position="34"/>
        <end position="51"/>
    </location>
</feature>
<comment type="caution">
    <text evidence="3">The sequence shown here is derived from an EMBL/GenBank/DDBJ whole genome shotgun (WGS) entry which is preliminary data.</text>
</comment>
<proteinExistence type="predicted"/>
<name>A0ABN9RCL4_9DINO</name>
<dbReference type="Proteomes" id="UP001189429">
    <property type="component" value="Unassembled WGS sequence"/>
</dbReference>
<feature type="transmembrane region" description="Helical" evidence="2">
    <location>
        <begin position="6"/>
        <end position="22"/>
    </location>
</feature>
<dbReference type="EMBL" id="CAUYUJ010006174">
    <property type="protein sequence ID" value="CAK0816366.1"/>
    <property type="molecule type" value="Genomic_DNA"/>
</dbReference>
<protein>
    <submittedName>
        <fullName evidence="3">Uncharacterized protein</fullName>
    </submittedName>
</protein>
<organism evidence="3 4">
    <name type="scientific">Prorocentrum cordatum</name>
    <dbReference type="NCBI Taxonomy" id="2364126"/>
    <lineage>
        <taxon>Eukaryota</taxon>
        <taxon>Sar</taxon>
        <taxon>Alveolata</taxon>
        <taxon>Dinophyceae</taxon>
        <taxon>Prorocentrales</taxon>
        <taxon>Prorocentraceae</taxon>
        <taxon>Prorocentrum</taxon>
    </lineage>
</organism>